<reference evidence="6 7" key="1">
    <citation type="submission" date="2024-06" db="EMBL/GenBank/DDBJ databases">
        <title>Genomics of switchgrass bacterial isolates.</title>
        <authorList>
            <person name="Shade A."/>
        </authorList>
    </citation>
    <scope>NUCLEOTIDE SEQUENCE [LARGE SCALE GENOMIC DNA]</scope>
    <source>
        <strain evidence="6 7">PvP084</strain>
    </source>
</reference>
<comment type="similarity">
    <text evidence="1">Belongs to the LysR transcriptional regulatory family.</text>
</comment>
<evidence type="ECO:0000313" key="7">
    <source>
        <dbReference type="Proteomes" id="UP001549119"/>
    </source>
</evidence>
<comment type="caution">
    <text evidence="6">The sequence shown here is derived from an EMBL/GenBank/DDBJ whole genome shotgun (WGS) entry which is preliminary data.</text>
</comment>
<dbReference type="PANTHER" id="PTHR30419:SF8">
    <property type="entry name" value="NITROGEN ASSIMILATION TRANSCRIPTIONAL ACTIVATOR-RELATED"/>
    <property type="match status" value="1"/>
</dbReference>
<dbReference type="GO" id="GO:0003677">
    <property type="term" value="F:DNA binding"/>
    <property type="evidence" value="ECO:0007669"/>
    <property type="project" value="UniProtKB-KW"/>
</dbReference>
<name>A0ABV2NHN2_9HYPH</name>
<evidence type="ECO:0000256" key="1">
    <source>
        <dbReference type="ARBA" id="ARBA00009437"/>
    </source>
</evidence>
<dbReference type="PANTHER" id="PTHR30419">
    <property type="entry name" value="HTH-TYPE TRANSCRIPTIONAL REGULATOR YBHD"/>
    <property type="match status" value="1"/>
</dbReference>
<evidence type="ECO:0000259" key="5">
    <source>
        <dbReference type="PROSITE" id="PS50931"/>
    </source>
</evidence>
<dbReference type="Pfam" id="PF00126">
    <property type="entry name" value="HTH_1"/>
    <property type="match status" value="1"/>
</dbReference>
<dbReference type="InterPro" id="IPR036390">
    <property type="entry name" value="WH_DNA-bd_sf"/>
</dbReference>
<dbReference type="EMBL" id="JBEPNW010000002">
    <property type="protein sequence ID" value="MET3866021.1"/>
    <property type="molecule type" value="Genomic_DNA"/>
</dbReference>
<feature type="domain" description="HTH lysR-type" evidence="5">
    <location>
        <begin position="1"/>
        <end position="60"/>
    </location>
</feature>
<keyword evidence="7" id="KW-1185">Reference proteome</keyword>
<keyword evidence="4" id="KW-0804">Transcription</keyword>
<evidence type="ECO:0000313" key="6">
    <source>
        <dbReference type="EMBL" id="MET3866021.1"/>
    </source>
</evidence>
<dbReference type="InterPro" id="IPR050950">
    <property type="entry name" value="HTH-type_LysR_regulators"/>
</dbReference>
<dbReference type="InterPro" id="IPR005119">
    <property type="entry name" value="LysR_subst-bd"/>
</dbReference>
<proteinExistence type="inferred from homology"/>
<dbReference type="SUPFAM" id="SSF53850">
    <property type="entry name" value="Periplasmic binding protein-like II"/>
    <property type="match status" value="1"/>
</dbReference>
<accession>A0ABV2NHN2</accession>
<dbReference type="CDD" id="cd08440">
    <property type="entry name" value="PBP2_LTTR_like_4"/>
    <property type="match status" value="1"/>
</dbReference>
<keyword evidence="3 6" id="KW-0238">DNA-binding</keyword>
<dbReference type="InterPro" id="IPR036388">
    <property type="entry name" value="WH-like_DNA-bd_sf"/>
</dbReference>
<dbReference type="GeneID" id="6140186"/>
<dbReference type="PRINTS" id="PR00039">
    <property type="entry name" value="HTHLYSR"/>
</dbReference>
<dbReference type="SUPFAM" id="SSF46785">
    <property type="entry name" value="Winged helix' DNA-binding domain"/>
    <property type="match status" value="1"/>
</dbReference>
<protein>
    <submittedName>
        <fullName evidence="6">DNA-binding transcriptional LysR family regulator</fullName>
    </submittedName>
</protein>
<dbReference type="Gene3D" id="3.40.190.290">
    <property type="match status" value="1"/>
</dbReference>
<dbReference type="Proteomes" id="UP001549119">
    <property type="component" value="Unassembled WGS sequence"/>
</dbReference>
<dbReference type="PROSITE" id="PS50931">
    <property type="entry name" value="HTH_LYSR"/>
    <property type="match status" value="1"/>
</dbReference>
<dbReference type="InterPro" id="IPR000847">
    <property type="entry name" value="LysR_HTH_N"/>
</dbReference>
<organism evidence="6 7">
    <name type="scientific">Methylobacterium radiotolerans</name>
    <dbReference type="NCBI Taxonomy" id="31998"/>
    <lineage>
        <taxon>Bacteria</taxon>
        <taxon>Pseudomonadati</taxon>
        <taxon>Pseudomonadota</taxon>
        <taxon>Alphaproteobacteria</taxon>
        <taxon>Hyphomicrobiales</taxon>
        <taxon>Methylobacteriaceae</taxon>
        <taxon>Methylobacterium</taxon>
    </lineage>
</organism>
<dbReference type="RefSeq" id="WP_012321054.1">
    <property type="nucleotide sequence ID" value="NZ_BJXP01000076.1"/>
</dbReference>
<dbReference type="Pfam" id="PF03466">
    <property type="entry name" value="LysR_substrate"/>
    <property type="match status" value="1"/>
</dbReference>
<gene>
    <name evidence="6" type="ORF">ABIC20_003330</name>
</gene>
<sequence>MKLPVDGVQAFVLIAELGSYRRASESLGLTQTALTRRIQKLEGFLGAMLLDRTTRTVRLSAVGREFLPLATRLIADFTQGIERLRTTSRLGVGDVTVATVQSIAFRRMPAVLQAYARDHPQNRVQILERSGALVTEAVRKGEADFGIHIQQEADADLLEDRLVRDPFVLICHRSHPLAGRRELRWTELSGTDLVTLGGASGNRARVEAQLAAADLPPRGRFVVESTPTALALVSAGIGAAILPAALGGASPRDDLVEVLLTEPAIYRTISLVRRRNTSLTPAAAMFYEALKAELSTDLDEFALRGDPGGAALLRR</sequence>
<evidence type="ECO:0000256" key="4">
    <source>
        <dbReference type="ARBA" id="ARBA00023163"/>
    </source>
</evidence>
<evidence type="ECO:0000256" key="3">
    <source>
        <dbReference type="ARBA" id="ARBA00023125"/>
    </source>
</evidence>
<dbReference type="Gene3D" id="1.10.10.10">
    <property type="entry name" value="Winged helix-like DNA-binding domain superfamily/Winged helix DNA-binding domain"/>
    <property type="match status" value="1"/>
</dbReference>
<keyword evidence="2" id="KW-0805">Transcription regulation</keyword>
<evidence type="ECO:0000256" key="2">
    <source>
        <dbReference type="ARBA" id="ARBA00023015"/>
    </source>
</evidence>